<sequence length="191" mass="20584">MEDHDEISIRARIRTPEGGILVMTGFPGLLIGHDGEAYIDIEAMDDTFAALVEARVGTLIVMAGDDELPEGAGCCLAAAAKRSGIAIINMPIEDFSTPSAEFVEKWRVVGPQLHKLLDRGDGCALSCHYGAGRSGMIAALMLMERGAAPDAAISTVRAHFDESIENTEQENWLRHRHIGHEHGERAGVRLG</sequence>
<dbReference type="Pfam" id="PF22785">
    <property type="entry name" value="Tc-R-P"/>
    <property type="match status" value="1"/>
</dbReference>
<dbReference type="InterPro" id="IPR000387">
    <property type="entry name" value="Tyr_Pase_dom"/>
</dbReference>
<dbReference type="OrthoDB" id="9806482at2"/>
<dbReference type="AlphaFoldDB" id="A0A921NVI5"/>
<dbReference type="Proteomes" id="UP000698242">
    <property type="component" value="Unassembled WGS sequence"/>
</dbReference>
<comment type="caution">
    <text evidence="2">The sequence shown here is derived from an EMBL/GenBank/DDBJ whole genome shotgun (WGS) entry which is preliminary data.</text>
</comment>
<proteinExistence type="predicted"/>
<name>A0A921NVI5_9RHOB</name>
<protein>
    <submittedName>
        <fullName evidence="2">Dual specificity protein phosphatase</fullName>
    </submittedName>
</protein>
<reference evidence="2" key="1">
    <citation type="submission" date="2013-03" db="EMBL/GenBank/DDBJ databases">
        <title>Genome Sequence of the Profundibacterium mesophilum strain KAUST100406-0324T from Red Sea, a novel genus in the family Rhodobacteraceae.</title>
        <authorList>
            <person name="Essack M."/>
            <person name="Alam I."/>
            <person name="Lafi F."/>
            <person name="Alawi W."/>
            <person name="Kamanu F."/>
            <person name="Al-Suwailem A."/>
            <person name="Lee O.O."/>
            <person name="Xu Y."/>
            <person name="Bajic V."/>
            <person name="Qian P.-Y."/>
            <person name="Archer J."/>
        </authorList>
    </citation>
    <scope>NUCLEOTIDE SEQUENCE</scope>
    <source>
        <strain evidence="2">KAUST100406-0324</strain>
    </source>
</reference>
<feature type="domain" description="Tyrosine specific protein phosphatases" evidence="1">
    <location>
        <begin position="100"/>
        <end position="171"/>
    </location>
</feature>
<dbReference type="Gene3D" id="3.90.190.10">
    <property type="entry name" value="Protein tyrosine phosphatase superfamily"/>
    <property type="match status" value="1"/>
</dbReference>
<dbReference type="SUPFAM" id="SSF52799">
    <property type="entry name" value="(Phosphotyrosine protein) phosphatases II"/>
    <property type="match status" value="1"/>
</dbReference>
<dbReference type="InterPro" id="IPR029021">
    <property type="entry name" value="Prot-tyrosine_phosphatase-like"/>
</dbReference>
<evidence type="ECO:0000313" key="2">
    <source>
        <dbReference type="EMBL" id="KAF0676413.1"/>
    </source>
</evidence>
<accession>A0A921NVI5</accession>
<dbReference type="PROSITE" id="PS50056">
    <property type="entry name" value="TYR_PHOSPHATASE_2"/>
    <property type="match status" value="1"/>
</dbReference>
<evidence type="ECO:0000259" key="1">
    <source>
        <dbReference type="PROSITE" id="PS50056"/>
    </source>
</evidence>
<evidence type="ECO:0000313" key="3">
    <source>
        <dbReference type="Proteomes" id="UP000698242"/>
    </source>
</evidence>
<gene>
    <name evidence="2" type="ORF">PMES_01144</name>
</gene>
<organism evidence="2 3">
    <name type="scientific">Profundibacterium mesophilum KAUST100406-0324</name>
    <dbReference type="NCBI Taxonomy" id="1037889"/>
    <lineage>
        <taxon>Bacteria</taxon>
        <taxon>Pseudomonadati</taxon>
        <taxon>Pseudomonadota</taxon>
        <taxon>Alphaproteobacteria</taxon>
        <taxon>Rhodobacterales</taxon>
        <taxon>Roseobacteraceae</taxon>
        <taxon>Profundibacterium</taxon>
    </lineage>
</organism>
<keyword evidence="3" id="KW-1185">Reference proteome</keyword>
<dbReference type="EMBL" id="APKE01000014">
    <property type="protein sequence ID" value="KAF0676413.1"/>
    <property type="molecule type" value="Genomic_DNA"/>
</dbReference>
<dbReference type="RefSeq" id="WP_159964552.1">
    <property type="nucleotide sequence ID" value="NZ_APKE01000014.1"/>
</dbReference>